<name>A0A7W7Y1P1_9GAMM</name>
<keyword evidence="15" id="KW-1185">Reference proteome</keyword>
<feature type="region of interest" description="Disordered" evidence="12">
    <location>
        <begin position="142"/>
        <end position="170"/>
    </location>
</feature>
<evidence type="ECO:0000259" key="13">
    <source>
        <dbReference type="SMART" id="SM00047"/>
    </source>
</evidence>
<dbReference type="AlphaFoldDB" id="A0A7W7Y1P1"/>
<keyword evidence="7" id="KW-1005">Bacterial flagellum biogenesis</keyword>
<sequence length="333" mass="35659">MDLVRANAELARLAAAQAPARPAGNDPAAIDRAARELEGAFARMLIASMRQTSLGDAMFAGDAGHFRDLYDQQLARAISQGQGLGLAPMIRRQLGGEAAPASAGDTPPASRFHSLDGYSRPQAARRILNELASLGIPVKTAPAPIDQWQPTRPDGLAARTAPPSPEGKPTPEQFVARVWPHAQRAAAELGVDPRTLVAQAALETGWGRHGIRRDDGGDAHNLFGIKATGWQGDKVARSTREFENGVERREVAEFRAYRSPAESFADYVRLLKTSPRYAEALDSGGDGRRFAQSLQRAGYATDPQYAAKLTAIAEGPTLRRALAQLGITEPSKA</sequence>
<keyword evidence="9" id="KW-0326">Glycosidase</keyword>
<dbReference type="Pfam" id="PF01832">
    <property type="entry name" value="Glucosaminidase"/>
    <property type="match status" value="1"/>
</dbReference>
<dbReference type="SMART" id="SM00047">
    <property type="entry name" value="LYZ2"/>
    <property type="match status" value="1"/>
</dbReference>
<protein>
    <recommendedName>
        <fullName evidence="5">Peptidoglycan hydrolase FlgJ</fullName>
    </recommendedName>
    <alternativeName>
        <fullName evidence="11">Muramidase FlgJ</fullName>
    </alternativeName>
</protein>
<dbReference type="Gene3D" id="2.10.70.40">
    <property type="entry name" value="peptidoglycan hydrolase"/>
    <property type="match status" value="1"/>
</dbReference>
<dbReference type="SUPFAM" id="SSF53955">
    <property type="entry name" value="Lysozyme-like"/>
    <property type="match status" value="1"/>
</dbReference>
<evidence type="ECO:0000256" key="6">
    <source>
        <dbReference type="ARBA" id="ARBA00022764"/>
    </source>
</evidence>
<evidence type="ECO:0000313" key="14">
    <source>
        <dbReference type="EMBL" id="MBB5016481.1"/>
    </source>
</evidence>
<dbReference type="Proteomes" id="UP000519004">
    <property type="component" value="Unassembled WGS sequence"/>
</dbReference>
<dbReference type="GO" id="GO:0016798">
    <property type="term" value="F:hydrolase activity, acting on glycosyl bonds"/>
    <property type="evidence" value="ECO:0007669"/>
    <property type="project" value="UniProtKB-KW"/>
</dbReference>
<comment type="function">
    <text evidence="1">Flagellum-specific muramidase which hydrolyzes the peptidoglycan layer to assemble the rod structure in the periplasmic space.</text>
</comment>
<evidence type="ECO:0000256" key="12">
    <source>
        <dbReference type="SAM" id="MobiDB-lite"/>
    </source>
</evidence>
<dbReference type="InterPro" id="IPR051056">
    <property type="entry name" value="Glycosyl_Hydrolase_73"/>
</dbReference>
<dbReference type="GO" id="GO:0004040">
    <property type="term" value="F:amidase activity"/>
    <property type="evidence" value="ECO:0007669"/>
    <property type="project" value="InterPro"/>
</dbReference>
<dbReference type="NCBIfam" id="TIGR02541">
    <property type="entry name" value="flagell_FlgJ"/>
    <property type="match status" value="1"/>
</dbReference>
<dbReference type="InterPro" id="IPR019301">
    <property type="entry name" value="Flagellar_prot_FlgJ_N"/>
</dbReference>
<evidence type="ECO:0000256" key="8">
    <source>
        <dbReference type="ARBA" id="ARBA00022801"/>
    </source>
</evidence>
<dbReference type="PRINTS" id="PR01002">
    <property type="entry name" value="FLGFLGJ"/>
</dbReference>
<proteinExistence type="inferred from homology"/>
<dbReference type="RefSeq" id="WP_183949144.1">
    <property type="nucleotide sequence ID" value="NZ_JACHHX010000020.1"/>
</dbReference>
<dbReference type="GO" id="GO:0042597">
    <property type="term" value="C:periplasmic space"/>
    <property type="evidence" value="ECO:0007669"/>
    <property type="project" value="UniProtKB-SubCell"/>
</dbReference>
<evidence type="ECO:0000313" key="15">
    <source>
        <dbReference type="Proteomes" id="UP000519004"/>
    </source>
</evidence>
<keyword evidence="8" id="KW-0378">Hydrolase</keyword>
<evidence type="ECO:0000256" key="1">
    <source>
        <dbReference type="ARBA" id="ARBA00002954"/>
    </source>
</evidence>
<accession>A0A7W7Y1P1</accession>
<dbReference type="Gene3D" id="1.10.530.10">
    <property type="match status" value="1"/>
</dbReference>
<keyword evidence="10" id="KW-0961">Cell wall biogenesis/degradation</keyword>
<keyword evidence="14" id="KW-0282">Flagellum</keyword>
<evidence type="ECO:0000256" key="3">
    <source>
        <dbReference type="ARBA" id="ARBA00006880"/>
    </source>
</evidence>
<dbReference type="InterPro" id="IPR013377">
    <property type="entry name" value="FlgJ"/>
</dbReference>
<evidence type="ECO:0000256" key="4">
    <source>
        <dbReference type="ARBA" id="ARBA00007974"/>
    </source>
</evidence>
<dbReference type="PANTHER" id="PTHR33308:SF9">
    <property type="entry name" value="PEPTIDOGLYCAN HYDROLASE FLGJ"/>
    <property type="match status" value="1"/>
</dbReference>
<feature type="region of interest" description="Disordered" evidence="12">
    <location>
        <begin position="97"/>
        <end position="116"/>
    </location>
</feature>
<dbReference type="InterPro" id="IPR023346">
    <property type="entry name" value="Lysozyme-like_dom_sf"/>
</dbReference>
<keyword evidence="14" id="KW-0966">Cell projection</keyword>
<dbReference type="GO" id="GO:0071555">
    <property type="term" value="P:cell wall organization"/>
    <property type="evidence" value="ECO:0007669"/>
    <property type="project" value="UniProtKB-KW"/>
</dbReference>
<gene>
    <name evidence="14" type="ORF">HNQ58_002396</name>
</gene>
<dbReference type="InterPro" id="IPR002901">
    <property type="entry name" value="MGlyc_endo_b_GlcNAc-like_dom"/>
</dbReference>
<evidence type="ECO:0000256" key="11">
    <source>
        <dbReference type="ARBA" id="ARBA00030835"/>
    </source>
</evidence>
<comment type="similarity">
    <text evidence="3">In the N-terminal section; belongs to the FlgJ family.</text>
</comment>
<keyword evidence="6" id="KW-0574">Periplasm</keyword>
<dbReference type="Pfam" id="PF10135">
    <property type="entry name" value="Rod-binding"/>
    <property type="match status" value="1"/>
</dbReference>
<organism evidence="14 15">
    <name type="scientific">Rehaibacterium terrae</name>
    <dbReference type="NCBI Taxonomy" id="1341696"/>
    <lineage>
        <taxon>Bacteria</taxon>
        <taxon>Pseudomonadati</taxon>
        <taxon>Pseudomonadota</taxon>
        <taxon>Gammaproteobacteria</taxon>
        <taxon>Lysobacterales</taxon>
        <taxon>Lysobacteraceae</taxon>
        <taxon>Rehaibacterium</taxon>
    </lineage>
</organism>
<evidence type="ECO:0000256" key="10">
    <source>
        <dbReference type="ARBA" id="ARBA00023316"/>
    </source>
</evidence>
<dbReference type="EMBL" id="JACHHX010000020">
    <property type="protein sequence ID" value="MBB5016481.1"/>
    <property type="molecule type" value="Genomic_DNA"/>
</dbReference>
<keyword evidence="14" id="KW-0969">Cilium</keyword>
<evidence type="ECO:0000256" key="7">
    <source>
        <dbReference type="ARBA" id="ARBA00022795"/>
    </source>
</evidence>
<evidence type="ECO:0000256" key="9">
    <source>
        <dbReference type="ARBA" id="ARBA00023295"/>
    </source>
</evidence>
<comment type="caution">
    <text evidence="14">The sequence shown here is derived from an EMBL/GenBank/DDBJ whole genome shotgun (WGS) entry which is preliminary data.</text>
</comment>
<dbReference type="GO" id="GO:0044780">
    <property type="term" value="P:bacterial-type flagellum assembly"/>
    <property type="evidence" value="ECO:0007669"/>
    <property type="project" value="InterPro"/>
</dbReference>
<comment type="subcellular location">
    <subcellularLocation>
        <location evidence="2">Periplasm</location>
    </subcellularLocation>
</comment>
<evidence type="ECO:0000256" key="2">
    <source>
        <dbReference type="ARBA" id="ARBA00004418"/>
    </source>
</evidence>
<comment type="similarity">
    <text evidence="4">In the C-terminal section; belongs to the glycosyl hydrolase 73 family.</text>
</comment>
<dbReference type="GO" id="GO:0071973">
    <property type="term" value="P:bacterial-type flagellum-dependent cell motility"/>
    <property type="evidence" value="ECO:0007669"/>
    <property type="project" value="TreeGrafter"/>
</dbReference>
<evidence type="ECO:0000256" key="5">
    <source>
        <dbReference type="ARBA" id="ARBA00013433"/>
    </source>
</evidence>
<reference evidence="14 15" key="1">
    <citation type="submission" date="2020-08" db="EMBL/GenBank/DDBJ databases">
        <title>Genomic Encyclopedia of Type Strains, Phase IV (KMG-IV): sequencing the most valuable type-strain genomes for metagenomic binning, comparative biology and taxonomic classification.</title>
        <authorList>
            <person name="Goeker M."/>
        </authorList>
    </citation>
    <scope>NUCLEOTIDE SEQUENCE [LARGE SCALE GENOMIC DNA]</scope>
    <source>
        <strain evidence="14 15">DSM 25897</strain>
    </source>
</reference>
<feature type="domain" description="Mannosyl-glycoprotein endo-beta-N-acetylglucosamidase-like" evidence="13">
    <location>
        <begin position="163"/>
        <end position="326"/>
    </location>
</feature>
<dbReference type="PANTHER" id="PTHR33308">
    <property type="entry name" value="PEPTIDOGLYCAN HYDROLASE FLGJ"/>
    <property type="match status" value="1"/>
</dbReference>